<feature type="compositionally biased region" description="Low complexity" evidence="1">
    <location>
        <begin position="337"/>
        <end position="346"/>
    </location>
</feature>
<name>A0AAV9XNQ7_9PEZI</name>
<feature type="compositionally biased region" description="Low complexity" evidence="1">
    <location>
        <begin position="11"/>
        <end position="50"/>
    </location>
</feature>
<dbReference type="Proteomes" id="UP001365542">
    <property type="component" value="Unassembled WGS sequence"/>
</dbReference>
<feature type="region of interest" description="Disordered" evidence="1">
    <location>
        <begin position="1"/>
        <end position="103"/>
    </location>
</feature>
<feature type="compositionally biased region" description="Low complexity" evidence="1">
    <location>
        <begin position="89"/>
        <end position="98"/>
    </location>
</feature>
<sequence length="440" mass="49519">MSPVTPRKLKSCLSSTSSPSDCSSPANSLASTPTATATPPTPYYPTGGSSCYSTPTPAPRRQKKSVRFHPEAEIKEFRQVREIRETRSRSSGSTSTVTKRTEETQVVERKVEKTVVEKKVVEKKVEKKAEKKVERRVVEKKEEVLEVKKGKKRKESQDESYYYESTNGIMQGGGTGLGITVDHSYGPPTKAPPQAPLPRPAKRERTKYSQSPQTKPVEPKMTYSFDDSTSTSSYPNMSFGQAPPPPVPTLNSSFTEIGNYPPVPQIMSTGFAFTEQAEQKWWAYQEPSQQPPTAAASSRPLRRKRSFEAKKIESRQAQVAAPEIVDVDSMRSRRGSSKSTSSASSSNPMDYTYNEPKVEIPTRTSSRRRREEENWEEQYRMESLKRQARQKTRDREIKKHSKHSRADPNSSFDHDAGAGYYNKGPAYSFSAADEGYDRYF</sequence>
<feature type="compositionally biased region" description="Basic and acidic residues" evidence="1">
    <location>
        <begin position="369"/>
        <end position="397"/>
    </location>
</feature>
<keyword evidence="3" id="KW-1185">Reference proteome</keyword>
<evidence type="ECO:0000256" key="1">
    <source>
        <dbReference type="SAM" id="MobiDB-lite"/>
    </source>
</evidence>
<organism evidence="2 3">
    <name type="scientific">Orbilia ellipsospora</name>
    <dbReference type="NCBI Taxonomy" id="2528407"/>
    <lineage>
        <taxon>Eukaryota</taxon>
        <taxon>Fungi</taxon>
        <taxon>Dikarya</taxon>
        <taxon>Ascomycota</taxon>
        <taxon>Pezizomycotina</taxon>
        <taxon>Orbiliomycetes</taxon>
        <taxon>Orbiliales</taxon>
        <taxon>Orbiliaceae</taxon>
        <taxon>Orbilia</taxon>
    </lineage>
</organism>
<feature type="compositionally biased region" description="Basic and acidic residues" evidence="1">
    <location>
        <begin position="68"/>
        <end position="88"/>
    </location>
</feature>
<dbReference type="AlphaFoldDB" id="A0AAV9XNQ7"/>
<dbReference type="EMBL" id="JAVHJO010000001">
    <property type="protein sequence ID" value="KAK6543760.1"/>
    <property type="molecule type" value="Genomic_DNA"/>
</dbReference>
<reference evidence="2 3" key="1">
    <citation type="submission" date="2019-10" db="EMBL/GenBank/DDBJ databases">
        <authorList>
            <person name="Palmer J.M."/>
        </authorList>
    </citation>
    <scope>NUCLEOTIDE SEQUENCE [LARGE SCALE GENOMIC DNA]</scope>
    <source>
        <strain evidence="2 3">TWF694</strain>
    </source>
</reference>
<proteinExistence type="predicted"/>
<feature type="region of interest" description="Disordered" evidence="1">
    <location>
        <begin position="284"/>
        <end position="303"/>
    </location>
</feature>
<comment type="caution">
    <text evidence="2">The sequence shown here is derived from an EMBL/GenBank/DDBJ whole genome shotgun (WGS) entry which is preliminary data.</text>
</comment>
<feature type="region of interest" description="Disordered" evidence="1">
    <location>
        <begin position="165"/>
        <end position="253"/>
    </location>
</feature>
<feature type="region of interest" description="Disordered" evidence="1">
    <location>
        <begin position="309"/>
        <end position="427"/>
    </location>
</feature>
<protein>
    <submittedName>
        <fullName evidence="2">Uncharacterized protein</fullName>
    </submittedName>
</protein>
<feature type="compositionally biased region" description="Low complexity" evidence="1">
    <location>
        <begin position="222"/>
        <end position="234"/>
    </location>
</feature>
<feature type="compositionally biased region" description="Pro residues" evidence="1">
    <location>
        <begin position="189"/>
        <end position="199"/>
    </location>
</feature>
<accession>A0AAV9XNQ7</accession>
<feature type="compositionally biased region" description="Polar residues" evidence="1">
    <location>
        <begin position="286"/>
        <end position="296"/>
    </location>
</feature>
<evidence type="ECO:0000313" key="3">
    <source>
        <dbReference type="Proteomes" id="UP001365542"/>
    </source>
</evidence>
<gene>
    <name evidence="2" type="ORF">TWF694_000492</name>
</gene>
<evidence type="ECO:0000313" key="2">
    <source>
        <dbReference type="EMBL" id="KAK6543760.1"/>
    </source>
</evidence>